<evidence type="ECO:0000313" key="1">
    <source>
        <dbReference type="EMBL" id="KAL0635661.1"/>
    </source>
</evidence>
<dbReference type="InterPro" id="IPR044432">
    <property type="entry name" value="Set10/Efm1_SET"/>
</dbReference>
<dbReference type="InterPro" id="IPR046341">
    <property type="entry name" value="SET_dom_sf"/>
</dbReference>
<gene>
    <name evidence="1" type="ORF">Q9L58_005387</name>
</gene>
<accession>A0ABR3GI99</accession>
<protein>
    <recommendedName>
        <fullName evidence="3">SET domain-containing protein</fullName>
    </recommendedName>
</protein>
<keyword evidence="2" id="KW-1185">Reference proteome</keyword>
<proteinExistence type="predicted"/>
<dbReference type="Gene3D" id="3.90.1410.10">
    <property type="entry name" value="set domain protein methyltransferase, domain 1"/>
    <property type="match status" value="1"/>
</dbReference>
<dbReference type="InterPro" id="IPR050600">
    <property type="entry name" value="SETD3_SETD6_MTase"/>
</dbReference>
<comment type="caution">
    <text evidence="1">The sequence shown here is derived from an EMBL/GenBank/DDBJ whole genome shotgun (WGS) entry which is preliminary data.</text>
</comment>
<dbReference type="Proteomes" id="UP001447188">
    <property type="component" value="Unassembled WGS sequence"/>
</dbReference>
<reference evidence="1 2" key="1">
    <citation type="submission" date="2024-02" db="EMBL/GenBank/DDBJ databases">
        <title>Discinaceae phylogenomics.</title>
        <authorList>
            <person name="Dirks A.C."/>
            <person name="James T.Y."/>
        </authorList>
    </citation>
    <scope>NUCLEOTIDE SEQUENCE [LARGE SCALE GENOMIC DNA]</scope>
    <source>
        <strain evidence="1 2">ACD0624</strain>
    </source>
</reference>
<dbReference type="PANTHER" id="PTHR13271:SF147">
    <property type="entry name" value="PROTEIN-LYSINE N-METHYLTRANSFERASE EFM1-RELATED"/>
    <property type="match status" value="1"/>
</dbReference>
<evidence type="ECO:0000313" key="2">
    <source>
        <dbReference type="Proteomes" id="UP001447188"/>
    </source>
</evidence>
<evidence type="ECO:0008006" key="3">
    <source>
        <dbReference type="Google" id="ProtNLM"/>
    </source>
</evidence>
<dbReference type="EMBL" id="JBBBZM010000065">
    <property type="protein sequence ID" value="KAL0635661.1"/>
    <property type="molecule type" value="Genomic_DNA"/>
</dbReference>
<sequence>MTARTYSPDAHLNAFAEWIVSNGGFVRESLTFTAPDSEFGSQVRTTSEIPPNSRLLTCPHTLAIDYTKVKAHFSPAFVDATTPHAALCMFLVHQWLRGEKSFWWPYLRVLPREFDTPLYFEDDDLMWLQGCNLDAKEAEERKRTWMEELGAAIAALKKDGVDTAGYTWELFLWAATVFSSRSFSGKLMTWTDDLTMASMGEPDSLPALFPLIDSVNHQPLTKITWQPGDHTLSAVSGETICAGGEVCNNYGPKSNEELLMGYGFTLSSNPFDTVVLRINPPLTPEQQAIHSLHPPSSTPGIYHLSPHSPTYPPALTHLFTILTATPTELPRLNLSTTVSATLRNTLAAHSHLLIALRQKLSAFPREPALPPPTTAKRRAAKTYRDAQLAILVGTITECEDAVQTMLAEHPAATTLSSILSTNSTFTAAIERCFGTDDEAELERAEQADIVFTLYICWQYILYLRHVPTQSAEWKTWIARLVSEAKYGATDEAETVAEAEEFVRELYEGVFPAAAEAAPDVFAGGEWTVEVLSWGMRVFGGEGVGVWVCEDVEVFVVCVE</sequence>
<name>A0ABR3GI99_9PEZI</name>
<dbReference type="PANTHER" id="PTHR13271">
    <property type="entry name" value="UNCHARACTERIZED PUTATIVE METHYLTRANSFERASE"/>
    <property type="match status" value="1"/>
</dbReference>
<organism evidence="1 2">
    <name type="scientific">Discina gigas</name>
    <dbReference type="NCBI Taxonomy" id="1032678"/>
    <lineage>
        <taxon>Eukaryota</taxon>
        <taxon>Fungi</taxon>
        <taxon>Dikarya</taxon>
        <taxon>Ascomycota</taxon>
        <taxon>Pezizomycotina</taxon>
        <taxon>Pezizomycetes</taxon>
        <taxon>Pezizales</taxon>
        <taxon>Discinaceae</taxon>
        <taxon>Discina</taxon>
    </lineage>
</organism>
<dbReference type="SUPFAM" id="SSF82199">
    <property type="entry name" value="SET domain"/>
    <property type="match status" value="1"/>
</dbReference>
<dbReference type="CDD" id="cd19180">
    <property type="entry name" value="SET_SpSET10-like"/>
    <property type="match status" value="1"/>
</dbReference>